<dbReference type="RefSeq" id="WP_133826411.1">
    <property type="nucleotide sequence ID" value="NZ_BAABHR010000016.1"/>
</dbReference>
<dbReference type="PANTHER" id="PTHR47197:SF3">
    <property type="entry name" value="DIHYDRO-HEME D1 DEHYDROGENASE"/>
    <property type="match status" value="1"/>
</dbReference>
<proteinExistence type="predicted"/>
<gene>
    <name evidence="1" type="ORF">EV188_10329</name>
</gene>
<dbReference type="InterPro" id="IPR011045">
    <property type="entry name" value="N2O_reductase_N"/>
</dbReference>
<comment type="caution">
    <text evidence="1">The sequence shown here is derived from an EMBL/GenBank/DDBJ whole genome shotgun (WGS) entry which is preliminary data.</text>
</comment>
<sequence length="355" mass="37780">MSDDVLMVASQFGCTLDFFDATTLEKLHTVPDLVAQPHEMVYDAGRRLAYLAHTYRAGAYNEGKPKAHEISVIDADAREVVDVIDLAPYEAPHDIEYDPAADLIYTGVESGDAGNGIVVVDAGSRKIVDTIPLRARNAHWMCLTPDGSKAYVAHKEAPVLSVADLHARRQLGEIASPGGAEEIDCSPDGRYVFAATPMMSLVINVAQGQLNKATPPQGTPSPRLLKIDTETDEIVGQLDFAEYLSALRVAPDGRVLVTEFRFPEPGTTPDGPVPGRVHVVDPDSLELLASVEVEELPFTTRFSADGGTAFVANLKTGSVSVVDLASYAVVATLDNNIGPGFGGTHGMCLVPGKDA</sequence>
<dbReference type="InterPro" id="IPR015943">
    <property type="entry name" value="WD40/YVTN_repeat-like_dom_sf"/>
</dbReference>
<dbReference type="EMBL" id="SNYO01000003">
    <property type="protein sequence ID" value="TDQ60536.1"/>
    <property type="molecule type" value="Genomic_DNA"/>
</dbReference>
<dbReference type="SUPFAM" id="SSF50974">
    <property type="entry name" value="Nitrous oxide reductase, N-terminal domain"/>
    <property type="match status" value="1"/>
</dbReference>
<evidence type="ECO:0000313" key="1">
    <source>
        <dbReference type="EMBL" id="TDQ60536.1"/>
    </source>
</evidence>
<keyword evidence="2" id="KW-1185">Reference proteome</keyword>
<dbReference type="AlphaFoldDB" id="A0A4R6VGW0"/>
<reference evidence="1 2" key="1">
    <citation type="submission" date="2019-03" db="EMBL/GenBank/DDBJ databases">
        <title>Genomic Encyclopedia of Type Strains, Phase IV (KMG-IV): sequencing the most valuable type-strain genomes for metagenomic binning, comparative biology and taxonomic classification.</title>
        <authorList>
            <person name="Goeker M."/>
        </authorList>
    </citation>
    <scope>NUCLEOTIDE SEQUENCE [LARGE SCALE GENOMIC DNA]</scope>
    <source>
        <strain evidence="1 2">DSM 45775</strain>
    </source>
</reference>
<keyword evidence="1" id="KW-0238">DNA-binding</keyword>
<name>A0A4R6VGW0_9PSEU</name>
<dbReference type="Gene3D" id="2.130.10.10">
    <property type="entry name" value="YVTN repeat-like/Quinoprotein amine dehydrogenase"/>
    <property type="match status" value="2"/>
</dbReference>
<dbReference type="PANTHER" id="PTHR47197">
    <property type="entry name" value="PROTEIN NIRF"/>
    <property type="match status" value="1"/>
</dbReference>
<dbReference type="GO" id="GO:0003677">
    <property type="term" value="F:DNA binding"/>
    <property type="evidence" value="ECO:0007669"/>
    <property type="project" value="UniProtKB-KW"/>
</dbReference>
<dbReference type="Proteomes" id="UP000295705">
    <property type="component" value="Unassembled WGS sequence"/>
</dbReference>
<evidence type="ECO:0000313" key="2">
    <source>
        <dbReference type="Proteomes" id="UP000295705"/>
    </source>
</evidence>
<organism evidence="1 2">
    <name type="scientific">Actinomycetospora succinea</name>
    <dbReference type="NCBI Taxonomy" id="663603"/>
    <lineage>
        <taxon>Bacteria</taxon>
        <taxon>Bacillati</taxon>
        <taxon>Actinomycetota</taxon>
        <taxon>Actinomycetes</taxon>
        <taxon>Pseudonocardiales</taxon>
        <taxon>Pseudonocardiaceae</taxon>
        <taxon>Actinomycetospora</taxon>
    </lineage>
</organism>
<dbReference type="InterPro" id="IPR051200">
    <property type="entry name" value="Host-pathogen_enzymatic-act"/>
</dbReference>
<protein>
    <submittedName>
        <fullName evidence="1">DNA-binding beta-propeller fold protein YncE</fullName>
    </submittedName>
</protein>
<dbReference type="OrthoDB" id="4649568at2"/>
<accession>A0A4R6VGW0</accession>